<evidence type="ECO:0000256" key="2">
    <source>
        <dbReference type="ARBA" id="ARBA00011915"/>
    </source>
</evidence>
<keyword evidence="3" id="KW-0378">Hydrolase</keyword>
<reference evidence="5 6" key="1">
    <citation type="submission" date="2024-04" db="EMBL/GenBank/DDBJ databases">
        <title>genome sequences of Mucor flavus KT1a and Helicostylum pulchrum KT1b strains isolated from the surface of a dry-aged beef.</title>
        <authorList>
            <person name="Toyotome T."/>
            <person name="Hosono M."/>
            <person name="Torimaru M."/>
            <person name="Fukuda K."/>
            <person name="Mikami N."/>
        </authorList>
    </citation>
    <scope>NUCLEOTIDE SEQUENCE [LARGE SCALE GENOMIC DNA]</scope>
    <source>
        <strain evidence="5 6">KT1a</strain>
    </source>
</reference>
<dbReference type="InterPro" id="IPR029045">
    <property type="entry name" value="ClpP/crotonase-like_dom_sf"/>
</dbReference>
<accession>A0ABP9Z772</accession>
<dbReference type="SUPFAM" id="SSF52096">
    <property type="entry name" value="ClpP/crotonase"/>
    <property type="match status" value="1"/>
</dbReference>
<comment type="caution">
    <text evidence="5">The sequence shown here is derived from an EMBL/GenBank/DDBJ whole genome shotgun (WGS) entry which is preliminary data.</text>
</comment>
<dbReference type="Pfam" id="PF16113">
    <property type="entry name" value="ECH_2"/>
    <property type="match status" value="1"/>
</dbReference>
<feature type="domain" description="Enoyl-CoA hydratase/isomerase" evidence="4">
    <location>
        <begin position="43"/>
        <end position="364"/>
    </location>
</feature>
<evidence type="ECO:0000313" key="6">
    <source>
        <dbReference type="Proteomes" id="UP001473302"/>
    </source>
</evidence>
<dbReference type="InterPro" id="IPR045004">
    <property type="entry name" value="ECH_dom"/>
</dbReference>
<evidence type="ECO:0000259" key="4">
    <source>
        <dbReference type="Pfam" id="PF16113"/>
    </source>
</evidence>
<dbReference type="EC" id="3.1.2.4" evidence="2"/>
<gene>
    <name evidence="5" type="ORF">MFLAVUS_008446</name>
</gene>
<name>A0ABP9Z772_9FUNG</name>
<evidence type="ECO:0000256" key="1">
    <source>
        <dbReference type="ARBA" id="ARBA00001709"/>
    </source>
</evidence>
<comment type="catalytic activity">
    <reaction evidence="1">
        <text>3-hydroxy-2-methylpropanoyl-CoA + H2O = 3-hydroxy-2-methylpropanoate + CoA + H(+)</text>
        <dbReference type="Rhea" id="RHEA:20888"/>
        <dbReference type="ChEBI" id="CHEBI:11805"/>
        <dbReference type="ChEBI" id="CHEBI:15377"/>
        <dbReference type="ChEBI" id="CHEBI:15378"/>
        <dbReference type="ChEBI" id="CHEBI:57287"/>
        <dbReference type="ChEBI" id="CHEBI:57340"/>
        <dbReference type="EC" id="3.1.2.4"/>
    </reaction>
</comment>
<protein>
    <recommendedName>
        <fullName evidence="2">3-hydroxyisobutyryl-CoA hydrolase</fullName>
        <ecNumber evidence="2">3.1.2.4</ecNumber>
    </recommendedName>
</protein>
<organism evidence="5 6">
    <name type="scientific">Mucor flavus</name>
    <dbReference type="NCBI Taxonomy" id="439312"/>
    <lineage>
        <taxon>Eukaryota</taxon>
        <taxon>Fungi</taxon>
        <taxon>Fungi incertae sedis</taxon>
        <taxon>Mucoromycota</taxon>
        <taxon>Mucoromycotina</taxon>
        <taxon>Mucoromycetes</taxon>
        <taxon>Mucorales</taxon>
        <taxon>Mucorineae</taxon>
        <taxon>Mucoraceae</taxon>
        <taxon>Mucor</taxon>
    </lineage>
</organism>
<evidence type="ECO:0000256" key="3">
    <source>
        <dbReference type="ARBA" id="ARBA00022801"/>
    </source>
</evidence>
<dbReference type="PANTHER" id="PTHR43176:SF3">
    <property type="entry name" value="3-HYDROXYISOBUTYRYL-COA HYDROLASE, MITOCHONDRIAL"/>
    <property type="match status" value="1"/>
</dbReference>
<dbReference type="PANTHER" id="PTHR43176">
    <property type="entry name" value="3-HYDROXYISOBUTYRYL-COA HYDROLASE-RELATED"/>
    <property type="match status" value="1"/>
</dbReference>
<evidence type="ECO:0000313" key="5">
    <source>
        <dbReference type="EMBL" id="GAA5814943.1"/>
    </source>
</evidence>
<dbReference type="InterPro" id="IPR032259">
    <property type="entry name" value="HIBYL-CoA-H"/>
</dbReference>
<dbReference type="EMBL" id="BAABUK010000023">
    <property type="protein sequence ID" value="GAA5814943.1"/>
    <property type="molecule type" value="Genomic_DNA"/>
</dbReference>
<sequence>MSQLTKKSLSLAHDRLNTQLSFLKSDSTEEPDILIQNQKNTSIIIHNRPKQLNAFRLTMFEDILNHLKEFESSKSTDMVLLEGRGRAFGTGVDIKDILKRITGPHRITEFDYHRQIVFNMTYFIGTMKTPLICFIDGLNFGGTCINSALSHFNIATENTKISFPETRFGNFCDAGASFFLSRLNGNIGKYLALTSKTLVAEDVLFSGIATHFVPSNLLATLKEALINLHHPSLSIINQTIETFAVKPGHIATSYTLFGKKRDIVNRCFQFDTVAEIIEALQNEGSEFSLETVDQISQGSPISVALTLENIRRGYNLSLEQCLRIDFRLWQIVPFEDDFRNGILSIVHREKKPQWSRKDCYAVDFEKDILNRYFNIEEKIPLKLITSKNEDRYFTTQGRKFGLPTEEEVKQAKRENNLGSDESIIAWFINQRNDKYGVREEVEEILARERK</sequence>
<proteinExistence type="predicted"/>
<dbReference type="Proteomes" id="UP001473302">
    <property type="component" value="Unassembled WGS sequence"/>
</dbReference>
<dbReference type="CDD" id="cd06558">
    <property type="entry name" value="crotonase-like"/>
    <property type="match status" value="1"/>
</dbReference>
<dbReference type="Gene3D" id="3.90.226.10">
    <property type="entry name" value="2-enoyl-CoA Hydratase, Chain A, domain 1"/>
    <property type="match status" value="1"/>
</dbReference>
<keyword evidence="6" id="KW-1185">Reference proteome</keyword>